<dbReference type="PANTHER" id="PTHR34220:SF7">
    <property type="entry name" value="SENSOR HISTIDINE KINASE YPDA"/>
    <property type="match status" value="1"/>
</dbReference>
<gene>
    <name evidence="11" type="ORF">PAESOLCIP111_05295</name>
</gene>
<dbReference type="PANTHER" id="PTHR34220">
    <property type="entry name" value="SENSOR HISTIDINE KINASE YPDA"/>
    <property type="match status" value="1"/>
</dbReference>
<feature type="domain" description="HAMP" evidence="10">
    <location>
        <begin position="322"/>
        <end position="375"/>
    </location>
</feature>
<dbReference type="PROSITE" id="PS50109">
    <property type="entry name" value="HIS_KIN"/>
    <property type="match status" value="1"/>
</dbReference>
<dbReference type="GO" id="GO:0000155">
    <property type="term" value="F:phosphorelay sensor kinase activity"/>
    <property type="evidence" value="ECO:0007669"/>
    <property type="project" value="InterPro"/>
</dbReference>
<evidence type="ECO:0000256" key="1">
    <source>
        <dbReference type="ARBA" id="ARBA00004236"/>
    </source>
</evidence>
<dbReference type="InterPro" id="IPR003660">
    <property type="entry name" value="HAMP_dom"/>
</dbReference>
<dbReference type="EMBL" id="CAJVAS010000036">
    <property type="protein sequence ID" value="CAG7647019.1"/>
    <property type="molecule type" value="Genomic_DNA"/>
</dbReference>
<evidence type="ECO:0008006" key="13">
    <source>
        <dbReference type="Google" id="ProtNLM"/>
    </source>
</evidence>
<name>A0A916K7H4_9BACL</name>
<dbReference type="GO" id="GO:0005524">
    <property type="term" value="F:ATP binding"/>
    <property type="evidence" value="ECO:0007669"/>
    <property type="project" value="UniProtKB-KW"/>
</dbReference>
<keyword evidence="2" id="KW-1003">Cell membrane</keyword>
<evidence type="ECO:0000256" key="6">
    <source>
        <dbReference type="ARBA" id="ARBA00022840"/>
    </source>
</evidence>
<dbReference type="InterPro" id="IPR003594">
    <property type="entry name" value="HATPase_dom"/>
</dbReference>
<dbReference type="PROSITE" id="PS50885">
    <property type="entry name" value="HAMP"/>
    <property type="match status" value="1"/>
</dbReference>
<evidence type="ECO:0000256" key="8">
    <source>
        <dbReference type="SAM" id="Phobius"/>
    </source>
</evidence>
<evidence type="ECO:0000256" key="2">
    <source>
        <dbReference type="ARBA" id="ARBA00022475"/>
    </source>
</evidence>
<dbReference type="SMART" id="SM00304">
    <property type="entry name" value="HAMP"/>
    <property type="match status" value="1"/>
</dbReference>
<keyword evidence="8" id="KW-1133">Transmembrane helix</keyword>
<feature type="transmembrane region" description="Helical" evidence="8">
    <location>
        <begin position="303"/>
        <end position="325"/>
    </location>
</feature>
<evidence type="ECO:0000256" key="7">
    <source>
        <dbReference type="ARBA" id="ARBA00023136"/>
    </source>
</evidence>
<keyword evidence="8" id="KW-0812">Transmembrane</keyword>
<comment type="caution">
    <text evidence="11">The sequence shown here is derived from an EMBL/GenBank/DDBJ whole genome shotgun (WGS) entry which is preliminary data.</text>
</comment>
<dbReference type="Pfam" id="PF02518">
    <property type="entry name" value="HATPase_c"/>
    <property type="match status" value="1"/>
</dbReference>
<dbReference type="InterPro" id="IPR010559">
    <property type="entry name" value="Sig_transdc_His_kin_internal"/>
</dbReference>
<keyword evidence="6" id="KW-0067">ATP-binding</keyword>
<keyword evidence="7 8" id="KW-0472">Membrane</keyword>
<evidence type="ECO:0000259" key="10">
    <source>
        <dbReference type="PROSITE" id="PS50885"/>
    </source>
</evidence>
<sequence>MRMKRELGKFWPQKLKYRLFTAFVLLILLPFCVLTVYNYSKIETIIQDEVSQQSHAQLENLNRSLQDQMSIAFRSVLFLEQDSAVRATLKYPERFHKLDNLYLMEEKFRGLNTSFFLLHPTVYFTVLDLKGNVYTSNLPKETLNYETILANPRFQESLKGEAKYTWVPRDVNHVFRDTSASPYLLSLYAVMREPDNRPYGLVRISIDYTYWFQSVRYSSSGSQPYFIITGKGEPVAQSVASSALPDPIVQKATAKPEKGYILDEPSQALINFSYIESLDWYIVTIIPYDLLFNKIQALKHNYYITYSLFMAAFILIALLISFTVTRPLSHIQMKMREAVRNDLKIRLPEEPYKGEILELSRTFNTILSDMDELIQRLKVEQREKDAVHFQMLLAQMNPHFLLNTLNTMKWIALRKEQADIAEICMSLGKLLETSLNADMELIYLREEMQLIRAYMYIQRTRYKDRFEVHYEYEARDEYVLVPKLSLQPLVENAIQHGIAGRTQGGVIRIRVKGDGHEALVLEVEDNGLGVEKAKLQQNKRARPGIGLENIRQRLRLLFKDKGALEIIPQAEGTLVRITLPYLLAVPYEKGGGPVVEGDDRRG</sequence>
<evidence type="ECO:0000313" key="11">
    <source>
        <dbReference type="EMBL" id="CAG7647019.1"/>
    </source>
</evidence>
<keyword evidence="5" id="KW-0418">Kinase</keyword>
<keyword evidence="3" id="KW-0808">Transferase</keyword>
<proteinExistence type="predicted"/>
<comment type="subcellular location">
    <subcellularLocation>
        <location evidence="1">Cell membrane</location>
    </subcellularLocation>
</comment>
<dbReference type="GO" id="GO:0005886">
    <property type="term" value="C:plasma membrane"/>
    <property type="evidence" value="ECO:0007669"/>
    <property type="project" value="UniProtKB-SubCell"/>
</dbReference>
<evidence type="ECO:0000256" key="5">
    <source>
        <dbReference type="ARBA" id="ARBA00022777"/>
    </source>
</evidence>
<dbReference type="AlphaFoldDB" id="A0A916K7H4"/>
<evidence type="ECO:0000259" key="9">
    <source>
        <dbReference type="PROSITE" id="PS50109"/>
    </source>
</evidence>
<dbReference type="InterPro" id="IPR050640">
    <property type="entry name" value="Bact_2-comp_sensor_kinase"/>
</dbReference>
<evidence type="ECO:0000256" key="4">
    <source>
        <dbReference type="ARBA" id="ARBA00022741"/>
    </source>
</evidence>
<dbReference type="Pfam" id="PF06580">
    <property type="entry name" value="His_kinase"/>
    <property type="match status" value="1"/>
</dbReference>
<feature type="domain" description="Histidine kinase" evidence="9">
    <location>
        <begin position="486"/>
        <end position="583"/>
    </location>
</feature>
<protein>
    <recommendedName>
        <fullName evidence="13">Histidine kinase</fullName>
    </recommendedName>
</protein>
<accession>A0A916K7H4</accession>
<dbReference type="RefSeq" id="WP_246627650.1">
    <property type="nucleotide sequence ID" value="NZ_CAJVAS010000036.1"/>
</dbReference>
<dbReference type="InterPro" id="IPR005467">
    <property type="entry name" value="His_kinase_dom"/>
</dbReference>
<evidence type="ECO:0000313" key="12">
    <source>
        <dbReference type="Proteomes" id="UP000693672"/>
    </source>
</evidence>
<dbReference type="Proteomes" id="UP000693672">
    <property type="component" value="Unassembled WGS sequence"/>
</dbReference>
<reference evidence="11" key="1">
    <citation type="submission" date="2021-06" db="EMBL/GenBank/DDBJ databases">
        <authorList>
            <person name="Criscuolo A."/>
        </authorList>
    </citation>
    <scope>NUCLEOTIDE SEQUENCE</scope>
    <source>
        <strain evidence="11">CIP111600</strain>
    </source>
</reference>
<evidence type="ECO:0000256" key="3">
    <source>
        <dbReference type="ARBA" id="ARBA00022679"/>
    </source>
</evidence>
<keyword evidence="4" id="KW-0547">Nucleotide-binding</keyword>
<organism evidence="11 12">
    <name type="scientific">Paenibacillus solanacearum</name>
    <dbReference type="NCBI Taxonomy" id="2048548"/>
    <lineage>
        <taxon>Bacteria</taxon>
        <taxon>Bacillati</taxon>
        <taxon>Bacillota</taxon>
        <taxon>Bacilli</taxon>
        <taxon>Bacillales</taxon>
        <taxon>Paenibacillaceae</taxon>
        <taxon>Paenibacillus</taxon>
    </lineage>
</organism>
<keyword evidence="12" id="KW-1185">Reference proteome</keyword>